<dbReference type="PANTHER" id="PTHR10138">
    <property type="entry name" value="TRYPTOPHAN 2,3-DIOXYGENASE"/>
    <property type="match status" value="1"/>
</dbReference>
<dbReference type="EMBL" id="MRYD01000268">
    <property type="protein sequence ID" value="OSZ56671.1"/>
    <property type="molecule type" value="Genomic_DNA"/>
</dbReference>
<dbReference type="RefSeq" id="WP_318275643.1">
    <property type="nucleotide sequence ID" value="NZ_MRYD01000268.1"/>
</dbReference>
<dbReference type="PANTHER" id="PTHR10138:SF0">
    <property type="entry name" value="TRYPTOPHAN 2,3-DIOXYGENASE"/>
    <property type="match status" value="1"/>
</dbReference>
<dbReference type="InterPro" id="IPR037217">
    <property type="entry name" value="Trp/Indoleamine_2_3_dOase-like"/>
</dbReference>
<organism evidence="1 2">
    <name type="scientific">Streptomyces pharetrae CZA14</name>
    <dbReference type="NCBI Taxonomy" id="1144883"/>
    <lineage>
        <taxon>Bacteria</taxon>
        <taxon>Bacillati</taxon>
        <taxon>Actinomycetota</taxon>
        <taxon>Actinomycetes</taxon>
        <taxon>Kitasatosporales</taxon>
        <taxon>Streptomycetaceae</taxon>
        <taxon>Streptomyces</taxon>
    </lineage>
</organism>
<evidence type="ECO:0000313" key="1">
    <source>
        <dbReference type="EMBL" id="OSZ56671.1"/>
    </source>
</evidence>
<dbReference type="InterPro" id="IPR004981">
    <property type="entry name" value="Trp_2_3_dOase"/>
</dbReference>
<protein>
    <recommendedName>
        <fullName evidence="3">Tryptophan 2,3-dioxygenase</fullName>
    </recommendedName>
</protein>
<name>A0ABX3YAN6_9ACTN</name>
<feature type="non-terminal residue" evidence="1">
    <location>
        <position position="134"/>
    </location>
</feature>
<gene>
    <name evidence="1" type="ORF">OQI_31695</name>
</gene>
<reference evidence="1 2" key="1">
    <citation type="submission" date="2016-12" db="EMBL/GenBank/DDBJ databases">
        <title>Genome Mining:The Detection of Biosynthetic Gene Clusters to Aid in the Expression of Curamycin A produced by Streptomyces sp. strain CZA14.</title>
        <authorList>
            <person name="Durrell K.A."/>
            <person name="Kirby B.M."/>
            <person name="Khan W."/>
            <person name="Mthethwa T."/>
            <person name="Le Roes-Hill M."/>
        </authorList>
    </citation>
    <scope>NUCLEOTIDE SEQUENCE [LARGE SCALE GENOMIC DNA]</scope>
    <source>
        <strain evidence="1 2">CZA14</strain>
    </source>
</reference>
<dbReference type="Pfam" id="PF03301">
    <property type="entry name" value="Trp_dioxygenase"/>
    <property type="match status" value="1"/>
</dbReference>
<evidence type="ECO:0000313" key="2">
    <source>
        <dbReference type="Proteomes" id="UP000194266"/>
    </source>
</evidence>
<dbReference type="SUPFAM" id="SSF140959">
    <property type="entry name" value="Indolic compounds 2,3-dioxygenase-like"/>
    <property type="match status" value="1"/>
</dbReference>
<proteinExistence type="predicted"/>
<dbReference type="Gene3D" id="1.20.58.480">
    <property type="match status" value="1"/>
</dbReference>
<keyword evidence="2" id="KW-1185">Reference proteome</keyword>
<comment type="caution">
    <text evidence="1">The sequence shown here is derived from an EMBL/GenBank/DDBJ whole genome shotgun (WGS) entry which is preliminary data.</text>
</comment>
<evidence type="ECO:0008006" key="3">
    <source>
        <dbReference type="Google" id="ProtNLM"/>
    </source>
</evidence>
<sequence length="134" mass="14806">METPYACYLQLPDLLNLQRPRTPEDRPAQWADEHFFITVHQSAEVLVSQALVDLDRAGQQARSGQDAGAATSLRRVTAVVDVLESHLALLDHLAPESFTAFRPLLDNASGAQSSQFSELFRRIARRDCLGSESG</sequence>
<accession>A0ABX3YAN6</accession>
<dbReference type="Proteomes" id="UP000194266">
    <property type="component" value="Unassembled WGS sequence"/>
</dbReference>